<reference evidence="2" key="1">
    <citation type="submission" date="2011-07" db="EMBL/GenBank/DDBJ databases">
        <title>The complete genome of Cyclobacterium marinum DSM 745.</title>
        <authorList>
            <person name="Lucas S."/>
            <person name="Han J."/>
            <person name="Lapidus A."/>
            <person name="Bruce D."/>
            <person name="Goodwin L."/>
            <person name="Pitluck S."/>
            <person name="Peters L."/>
            <person name="Kyrpides N."/>
            <person name="Mavromatis K."/>
            <person name="Ivanova N."/>
            <person name="Ovchinnikova G."/>
            <person name="Chertkov O."/>
            <person name="Detter J.C."/>
            <person name="Tapia R."/>
            <person name="Han C."/>
            <person name="Land M."/>
            <person name="Hauser L."/>
            <person name="Markowitz V."/>
            <person name="Cheng J.-F."/>
            <person name="Hugenholtz P."/>
            <person name="Woyke T."/>
            <person name="Wu D."/>
            <person name="Tindall B."/>
            <person name="Schuetze A."/>
            <person name="Brambilla E."/>
            <person name="Klenk H.-P."/>
            <person name="Eisen J.A."/>
        </authorList>
    </citation>
    <scope>NUCLEOTIDE SEQUENCE [LARGE SCALE GENOMIC DNA]</scope>
    <source>
        <strain evidence="2">ATCC 25205 / DSM 745 / LMG 13164 / NCIMB 1802</strain>
    </source>
</reference>
<dbReference type="HOGENOM" id="CLU_3024568_0_0_10"/>
<dbReference type="EMBL" id="CP002955">
    <property type="protein sequence ID" value="AEL26922.1"/>
    <property type="molecule type" value="Genomic_DNA"/>
</dbReference>
<evidence type="ECO:0000313" key="2">
    <source>
        <dbReference type="Proteomes" id="UP000001635"/>
    </source>
</evidence>
<dbReference type="KEGG" id="cmr:Cycma_3194"/>
<dbReference type="Proteomes" id="UP000001635">
    <property type="component" value="Chromosome"/>
</dbReference>
<evidence type="ECO:0000313" key="1">
    <source>
        <dbReference type="EMBL" id="AEL26922.1"/>
    </source>
</evidence>
<proteinExistence type="predicted"/>
<gene>
    <name evidence="1" type="ordered locus">Cycma_3194</name>
</gene>
<sequence length="55" mass="6649">MEIDTPDYLDFPNKEKGPGFPGPIVERYPFFDQLKDTQFYLMVNKIFHAQHRLRF</sequence>
<dbReference type="AlphaFoldDB" id="G0J731"/>
<accession>G0J731</accession>
<protein>
    <submittedName>
        <fullName evidence="1">Uncharacterized protein</fullName>
    </submittedName>
</protein>
<name>G0J731_CYCMS</name>
<keyword evidence="2" id="KW-1185">Reference proteome</keyword>
<organism evidence="1 2">
    <name type="scientific">Cyclobacterium marinum (strain ATCC 25205 / DSM 745 / LMG 13164 / NCIMB 1802)</name>
    <name type="common">Flectobacillus marinus</name>
    <dbReference type="NCBI Taxonomy" id="880070"/>
    <lineage>
        <taxon>Bacteria</taxon>
        <taxon>Pseudomonadati</taxon>
        <taxon>Bacteroidota</taxon>
        <taxon>Cytophagia</taxon>
        <taxon>Cytophagales</taxon>
        <taxon>Cyclobacteriaceae</taxon>
        <taxon>Cyclobacterium</taxon>
    </lineage>
</organism>